<keyword evidence="5" id="KW-1185">Reference proteome</keyword>
<dbReference type="Proteomes" id="UP000033423">
    <property type="component" value="Unassembled WGS sequence"/>
</dbReference>
<protein>
    <recommendedName>
        <fullName evidence="2">histidine kinase</fullName>
        <ecNumber evidence="2">2.7.13.3</ecNumber>
    </recommendedName>
</protein>
<comment type="caution">
    <text evidence="4">The sequence shown here is derived from an EMBL/GenBank/DDBJ whole genome shotgun (WGS) entry which is preliminary data.</text>
</comment>
<proteinExistence type="predicted"/>
<evidence type="ECO:0000256" key="2">
    <source>
        <dbReference type="ARBA" id="ARBA00012438"/>
    </source>
</evidence>
<sequence length="89" mass="10459">MATMGEMMAMIAHQWKQPLNALALNVFDLKDAYEYGELDKEYLDKMVRTSKEQINFMAKTIDDFRDFLLPAKEKISFNVKNVIDDLLYM</sequence>
<dbReference type="PATRIC" id="fig|29290.4.peg.74"/>
<evidence type="ECO:0000256" key="1">
    <source>
        <dbReference type="ARBA" id="ARBA00000085"/>
    </source>
</evidence>
<feature type="domain" description="Signal transduction histidine kinase dimerisation/phosphoacceptor" evidence="3">
    <location>
        <begin position="4"/>
        <end position="67"/>
    </location>
</feature>
<dbReference type="Pfam" id="PF00512">
    <property type="entry name" value="HisKA"/>
    <property type="match status" value="1"/>
</dbReference>
<dbReference type="InterPro" id="IPR036097">
    <property type="entry name" value="HisK_dim/P_sf"/>
</dbReference>
<dbReference type="Gene3D" id="1.10.287.130">
    <property type="match status" value="1"/>
</dbReference>
<dbReference type="SUPFAM" id="SSF47384">
    <property type="entry name" value="Homodimeric domain of signal transducing histidine kinase"/>
    <property type="match status" value="1"/>
</dbReference>
<evidence type="ECO:0000313" key="5">
    <source>
        <dbReference type="Proteomes" id="UP000033423"/>
    </source>
</evidence>
<name>A0A0F3H0Q7_9BACT</name>
<feature type="non-terminal residue" evidence="4">
    <location>
        <position position="89"/>
    </location>
</feature>
<comment type="catalytic activity">
    <reaction evidence="1">
        <text>ATP + protein L-histidine = ADP + protein N-phospho-L-histidine.</text>
        <dbReference type="EC" id="2.7.13.3"/>
    </reaction>
</comment>
<dbReference type="AlphaFoldDB" id="A0A0F3H0Q7"/>
<dbReference type="InterPro" id="IPR003661">
    <property type="entry name" value="HisK_dim/P_dom"/>
</dbReference>
<accession>A0A0F3H0Q7</accession>
<evidence type="ECO:0000313" key="4">
    <source>
        <dbReference type="EMBL" id="KJU87751.1"/>
    </source>
</evidence>
<dbReference type="EC" id="2.7.13.3" evidence="2"/>
<evidence type="ECO:0000259" key="3">
    <source>
        <dbReference type="Pfam" id="PF00512"/>
    </source>
</evidence>
<reference evidence="4 5" key="1">
    <citation type="submission" date="2015-02" db="EMBL/GenBank/DDBJ databases">
        <title>Single-cell genomics of uncultivated deep-branching MTB reveals a conserved set of magnetosome genes.</title>
        <authorList>
            <person name="Kolinko S."/>
            <person name="Richter M."/>
            <person name="Glockner F.O."/>
            <person name="Brachmann A."/>
            <person name="Schuler D."/>
        </authorList>
    </citation>
    <scope>NUCLEOTIDE SEQUENCE [LARGE SCALE GENOMIC DNA]</scope>
    <source>
        <strain evidence="4">TM-1</strain>
    </source>
</reference>
<dbReference type="EMBL" id="LACI01000032">
    <property type="protein sequence ID" value="KJU87751.1"/>
    <property type="molecule type" value="Genomic_DNA"/>
</dbReference>
<dbReference type="GO" id="GO:0000155">
    <property type="term" value="F:phosphorelay sensor kinase activity"/>
    <property type="evidence" value="ECO:0007669"/>
    <property type="project" value="InterPro"/>
</dbReference>
<gene>
    <name evidence="4" type="ORF">MBAV_000055</name>
</gene>
<dbReference type="CDD" id="cd00082">
    <property type="entry name" value="HisKA"/>
    <property type="match status" value="1"/>
</dbReference>
<organism evidence="4 5">
    <name type="scientific">Candidatus Magnetobacterium bavaricum</name>
    <dbReference type="NCBI Taxonomy" id="29290"/>
    <lineage>
        <taxon>Bacteria</taxon>
        <taxon>Pseudomonadati</taxon>
        <taxon>Nitrospirota</taxon>
        <taxon>Thermodesulfovibrionia</taxon>
        <taxon>Thermodesulfovibrionales</taxon>
        <taxon>Candidatus Magnetobacteriaceae</taxon>
        <taxon>Candidatus Magnetobacterium</taxon>
    </lineage>
</organism>